<comment type="caution">
    <text evidence="3">The sequence shown here is derived from an EMBL/GenBank/DDBJ whole genome shotgun (WGS) entry which is preliminary data.</text>
</comment>
<dbReference type="OrthoDB" id="4329166at2"/>
<proteinExistence type="predicted"/>
<dbReference type="SUPFAM" id="SSF54427">
    <property type="entry name" value="NTF2-like"/>
    <property type="match status" value="1"/>
</dbReference>
<dbReference type="InterPro" id="IPR032710">
    <property type="entry name" value="NTF2-like_dom_sf"/>
</dbReference>
<reference evidence="3 4" key="1">
    <citation type="submission" date="2018-09" db="EMBL/GenBank/DDBJ databases">
        <title>Discovery and Ecogenomic Context for Candidatus Cryosericales, a Global Caldiserica Order Active in Thawing Permafrost.</title>
        <authorList>
            <person name="Martinez M.A."/>
            <person name="Woodcroft B.J."/>
            <person name="Ignacio Espinoza J.C."/>
            <person name="Zayed A."/>
            <person name="Singleton C.M."/>
            <person name="Boyd J."/>
            <person name="Li Y.-F."/>
            <person name="Purvine S."/>
            <person name="Maughan H."/>
            <person name="Hodgkins S.B."/>
            <person name="Anderson D."/>
            <person name="Sederholm M."/>
            <person name="Temperton B."/>
            <person name="Saleska S.R."/>
            <person name="Tyson G.W."/>
            <person name="Rich V.I."/>
        </authorList>
    </citation>
    <scope>NUCLEOTIDE SEQUENCE [LARGE SCALE GENOMIC DNA]</scope>
    <source>
        <strain evidence="3 4">SMC1</strain>
    </source>
</reference>
<evidence type="ECO:0000256" key="2">
    <source>
        <dbReference type="SAM" id="SignalP"/>
    </source>
</evidence>
<feature type="signal peptide" evidence="2">
    <location>
        <begin position="1"/>
        <end position="29"/>
    </location>
</feature>
<dbReference type="PROSITE" id="PS51257">
    <property type="entry name" value="PROKAR_LIPOPROTEIN"/>
    <property type="match status" value="1"/>
</dbReference>
<dbReference type="EMBL" id="QXIY01000043">
    <property type="protein sequence ID" value="RIE15881.1"/>
    <property type="molecule type" value="Genomic_DNA"/>
</dbReference>
<evidence type="ECO:0000313" key="4">
    <source>
        <dbReference type="Proteomes" id="UP000266113"/>
    </source>
</evidence>
<dbReference type="Proteomes" id="UP000266113">
    <property type="component" value="Unassembled WGS sequence"/>
</dbReference>
<dbReference type="AlphaFoldDB" id="A0A398DZQ2"/>
<name>A0A398DZQ2_9BACT</name>
<keyword evidence="4" id="KW-1185">Reference proteome</keyword>
<sequence length="147" mass="15348">MTSRAAITAVTLLLLASAGCGSSHGTSSALPTHLPPQPSPSASPSQASDKVALVAAVKAYSAAFLGGDAKDAYSMLSAHSKSLTPFAEFRSGVEAAQQMYGDAKLLNVNVDQIAGGMARVTYSYSEHAIDQTGQPWVKEDGLWRYDQ</sequence>
<feature type="region of interest" description="Disordered" evidence="1">
    <location>
        <begin position="26"/>
        <end position="47"/>
    </location>
</feature>
<dbReference type="Gene3D" id="3.10.450.50">
    <property type="match status" value="1"/>
</dbReference>
<organism evidence="3 4">
    <name type="scientific">Candidatus Cryosericum septentrionale</name>
    <dbReference type="NCBI Taxonomy" id="2290913"/>
    <lineage>
        <taxon>Bacteria</taxon>
        <taxon>Pseudomonadati</taxon>
        <taxon>Caldisericota/Cryosericota group</taxon>
        <taxon>Candidatus Cryosericota</taxon>
        <taxon>Candidatus Cryosericia</taxon>
        <taxon>Candidatus Cryosericales</taxon>
        <taxon>Candidatus Cryosericaceae</taxon>
        <taxon>Candidatus Cryosericum</taxon>
    </lineage>
</organism>
<evidence type="ECO:0000313" key="3">
    <source>
        <dbReference type="EMBL" id="RIE15881.1"/>
    </source>
</evidence>
<feature type="chain" id="PRO_5017391040" description="Nuclear transport factor 2 family protein" evidence="2">
    <location>
        <begin position="30"/>
        <end position="147"/>
    </location>
</feature>
<gene>
    <name evidence="3" type="ORF">SMC1_09305</name>
</gene>
<protein>
    <recommendedName>
        <fullName evidence="5">Nuclear transport factor 2 family protein</fullName>
    </recommendedName>
</protein>
<evidence type="ECO:0000256" key="1">
    <source>
        <dbReference type="SAM" id="MobiDB-lite"/>
    </source>
</evidence>
<dbReference type="RefSeq" id="WP_119086494.1">
    <property type="nucleotide sequence ID" value="NZ_QXIY01000043.1"/>
</dbReference>
<evidence type="ECO:0008006" key="5">
    <source>
        <dbReference type="Google" id="ProtNLM"/>
    </source>
</evidence>
<accession>A0A398DZQ2</accession>
<keyword evidence="2" id="KW-0732">Signal</keyword>